<dbReference type="Pfam" id="PF00188">
    <property type="entry name" value="CAP"/>
    <property type="match status" value="1"/>
</dbReference>
<dbReference type="OrthoDB" id="337038at2759"/>
<protein>
    <recommendedName>
        <fullName evidence="2">SCP domain-containing protein</fullName>
    </recommendedName>
</protein>
<accession>A0A8J2PJV4</accession>
<sequence length="183" mass="20792">MIFITFIFSLFVTTTLSEINYQSYALNMHNNLRNKHGAGALTYNARLSEIATSCAGYYAQIGRIDHTCPYKSYLGENLAFFSSTSGPPYVLNSVNDAINGWYVECNDYNYAWPPRSSYGKQVYHFTQMVWKSTTYVGFGVYLHPQTGRTYVVALYEPKGNIIEYGPDAYEWFRGNVTAPGFYG</sequence>
<dbReference type="InterPro" id="IPR014044">
    <property type="entry name" value="CAP_dom"/>
</dbReference>
<evidence type="ECO:0000313" key="3">
    <source>
        <dbReference type="EMBL" id="CAG7816749.1"/>
    </source>
</evidence>
<name>A0A8J2PJV4_9HEXA</name>
<dbReference type="InterPro" id="IPR001283">
    <property type="entry name" value="CRISP-related"/>
</dbReference>
<keyword evidence="1" id="KW-0732">Signal</keyword>
<dbReference type="Proteomes" id="UP000708208">
    <property type="component" value="Unassembled WGS sequence"/>
</dbReference>
<organism evidence="3 4">
    <name type="scientific">Allacma fusca</name>
    <dbReference type="NCBI Taxonomy" id="39272"/>
    <lineage>
        <taxon>Eukaryota</taxon>
        <taxon>Metazoa</taxon>
        <taxon>Ecdysozoa</taxon>
        <taxon>Arthropoda</taxon>
        <taxon>Hexapoda</taxon>
        <taxon>Collembola</taxon>
        <taxon>Symphypleona</taxon>
        <taxon>Sminthuridae</taxon>
        <taxon>Allacma</taxon>
    </lineage>
</organism>
<evidence type="ECO:0000259" key="2">
    <source>
        <dbReference type="SMART" id="SM00198"/>
    </source>
</evidence>
<evidence type="ECO:0000313" key="4">
    <source>
        <dbReference type="Proteomes" id="UP000708208"/>
    </source>
</evidence>
<reference evidence="3" key="1">
    <citation type="submission" date="2021-06" db="EMBL/GenBank/DDBJ databases">
        <authorList>
            <person name="Hodson N. C."/>
            <person name="Mongue J. A."/>
            <person name="Jaron S. K."/>
        </authorList>
    </citation>
    <scope>NUCLEOTIDE SEQUENCE</scope>
</reference>
<gene>
    <name evidence="3" type="ORF">AFUS01_LOCUS27351</name>
</gene>
<dbReference type="SMART" id="SM00198">
    <property type="entry name" value="SCP"/>
    <property type="match status" value="1"/>
</dbReference>
<feature type="signal peptide" evidence="1">
    <location>
        <begin position="1"/>
        <end position="17"/>
    </location>
</feature>
<dbReference type="EMBL" id="CAJVCH010377451">
    <property type="protein sequence ID" value="CAG7816749.1"/>
    <property type="molecule type" value="Genomic_DNA"/>
</dbReference>
<dbReference type="PANTHER" id="PTHR10334">
    <property type="entry name" value="CYSTEINE-RICH SECRETORY PROTEIN-RELATED"/>
    <property type="match status" value="1"/>
</dbReference>
<dbReference type="InterPro" id="IPR034113">
    <property type="entry name" value="SCP_GAPR1-like"/>
</dbReference>
<proteinExistence type="predicted"/>
<feature type="domain" description="SCP" evidence="2">
    <location>
        <begin position="20"/>
        <end position="163"/>
    </location>
</feature>
<comment type="caution">
    <text evidence="3">The sequence shown here is derived from an EMBL/GenBank/DDBJ whole genome shotgun (WGS) entry which is preliminary data.</text>
</comment>
<feature type="chain" id="PRO_5035241962" description="SCP domain-containing protein" evidence="1">
    <location>
        <begin position="18"/>
        <end position="183"/>
    </location>
</feature>
<keyword evidence="4" id="KW-1185">Reference proteome</keyword>
<dbReference type="CDD" id="cd05382">
    <property type="entry name" value="CAP_GAPR1-like"/>
    <property type="match status" value="1"/>
</dbReference>
<dbReference type="AlphaFoldDB" id="A0A8J2PJV4"/>
<evidence type="ECO:0000256" key="1">
    <source>
        <dbReference type="SAM" id="SignalP"/>
    </source>
</evidence>